<comment type="caution">
    <text evidence="2">The sequence shown here is derived from an EMBL/GenBank/DDBJ whole genome shotgun (WGS) entry which is preliminary data.</text>
</comment>
<evidence type="ECO:0000313" key="3">
    <source>
        <dbReference type="Proteomes" id="UP001286313"/>
    </source>
</evidence>
<feature type="region of interest" description="Disordered" evidence="1">
    <location>
        <begin position="43"/>
        <end position="66"/>
    </location>
</feature>
<dbReference type="EMBL" id="JAWQEG010005734">
    <property type="protein sequence ID" value="KAK3856977.1"/>
    <property type="molecule type" value="Genomic_DNA"/>
</dbReference>
<organism evidence="2 3">
    <name type="scientific">Petrolisthes cinctipes</name>
    <name type="common">Flat porcelain crab</name>
    <dbReference type="NCBI Taxonomy" id="88211"/>
    <lineage>
        <taxon>Eukaryota</taxon>
        <taxon>Metazoa</taxon>
        <taxon>Ecdysozoa</taxon>
        <taxon>Arthropoda</taxon>
        <taxon>Crustacea</taxon>
        <taxon>Multicrustacea</taxon>
        <taxon>Malacostraca</taxon>
        <taxon>Eumalacostraca</taxon>
        <taxon>Eucarida</taxon>
        <taxon>Decapoda</taxon>
        <taxon>Pleocyemata</taxon>
        <taxon>Anomura</taxon>
        <taxon>Galatheoidea</taxon>
        <taxon>Porcellanidae</taxon>
        <taxon>Petrolisthes</taxon>
    </lineage>
</organism>
<dbReference type="Proteomes" id="UP001286313">
    <property type="component" value="Unassembled WGS sequence"/>
</dbReference>
<accession>A0AAE1ELP4</accession>
<proteinExistence type="predicted"/>
<keyword evidence="3" id="KW-1185">Reference proteome</keyword>
<reference evidence="2" key="1">
    <citation type="submission" date="2023-10" db="EMBL/GenBank/DDBJ databases">
        <title>Genome assemblies of two species of porcelain crab, Petrolisthes cinctipes and Petrolisthes manimaculis (Anomura: Porcellanidae).</title>
        <authorList>
            <person name="Angst P."/>
        </authorList>
    </citation>
    <scope>NUCLEOTIDE SEQUENCE</scope>
    <source>
        <strain evidence="2">PB745_01</strain>
        <tissue evidence="2">Gill</tissue>
    </source>
</reference>
<name>A0AAE1ELP4_PETCI</name>
<dbReference type="AlphaFoldDB" id="A0AAE1ELP4"/>
<sequence>ATSSAAAAALYGDRPCHARRPRHSPAAASADKLRCEQLYCHSGVTGATGHGRNERLHRSRAASLED</sequence>
<protein>
    <submittedName>
        <fullName evidence="2">Uncharacterized protein</fullName>
    </submittedName>
</protein>
<feature type="non-terminal residue" evidence="2">
    <location>
        <position position="1"/>
    </location>
</feature>
<gene>
    <name evidence="2" type="ORF">Pcinc_036734</name>
</gene>
<evidence type="ECO:0000256" key="1">
    <source>
        <dbReference type="SAM" id="MobiDB-lite"/>
    </source>
</evidence>
<evidence type="ECO:0000313" key="2">
    <source>
        <dbReference type="EMBL" id="KAK3856977.1"/>
    </source>
</evidence>
<feature type="region of interest" description="Disordered" evidence="1">
    <location>
        <begin position="1"/>
        <end position="28"/>
    </location>
</feature>